<protein>
    <submittedName>
        <fullName evidence="2">Uncharacterized protein</fullName>
    </submittedName>
</protein>
<dbReference type="EMBL" id="FUZE01000016">
    <property type="protein sequence ID" value="SKB95507.1"/>
    <property type="molecule type" value="Genomic_DNA"/>
</dbReference>
<dbReference type="AlphaFoldDB" id="A0AAX2IMA3"/>
<organism evidence="2 4">
    <name type="scientific">Chryseobacterium balustinum</name>
    <dbReference type="NCBI Taxonomy" id="246"/>
    <lineage>
        <taxon>Bacteria</taxon>
        <taxon>Pseudomonadati</taxon>
        <taxon>Bacteroidota</taxon>
        <taxon>Flavobacteriia</taxon>
        <taxon>Flavobacteriales</taxon>
        <taxon>Weeksellaceae</taxon>
        <taxon>Chryseobacterium group</taxon>
        <taxon>Chryseobacterium</taxon>
    </lineage>
</organism>
<evidence type="ECO:0000313" key="2">
    <source>
        <dbReference type="EMBL" id="SQA90206.1"/>
    </source>
</evidence>
<dbReference type="EMBL" id="UAVR01000011">
    <property type="protein sequence ID" value="SQA90206.1"/>
    <property type="molecule type" value="Genomic_DNA"/>
</dbReference>
<evidence type="ECO:0000313" key="3">
    <source>
        <dbReference type="Proteomes" id="UP000190669"/>
    </source>
</evidence>
<accession>A0AAX2IMA3</accession>
<evidence type="ECO:0000313" key="1">
    <source>
        <dbReference type="EMBL" id="SKB95507.1"/>
    </source>
</evidence>
<reference evidence="1 3" key="1">
    <citation type="submission" date="2017-02" db="EMBL/GenBank/DDBJ databases">
        <authorList>
            <person name="Varghese N."/>
            <person name="Submissions S."/>
        </authorList>
    </citation>
    <scope>NUCLEOTIDE SEQUENCE [LARGE SCALE GENOMIC DNA]</scope>
    <source>
        <strain evidence="1 3">DSM 16775</strain>
    </source>
</reference>
<dbReference type="Proteomes" id="UP000190669">
    <property type="component" value="Unassembled WGS sequence"/>
</dbReference>
<dbReference type="Proteomes" id="UP000251937">
    <property type="component" value="Unassembled WGS sequence"/>
</dbReference>
<gene>
    <name evidence="2" type="ORF">NCTC11212_02418</name>
    <name evidence="1" type="ORF">SAMN05421800_11661</name>
</gene>
<reference evidence="2 4" key="2">
    <citation type="submission" date="2018-06" db="EMBL/GenBank/DDBJ databases">
        <authorList>
            <consortium name="Pathogen Informatics"/>
            <person name="Doyle S."/>
        </authorList>
    </citation>
    <scope>NUCLEOTIDE SEQUENCE [LARGE SCALE GENOMIC DNA]</scope>
    <source>
        <strain evidence="2 4">NCTC11212</strain>
    </source>
</reference>
<name>A0AAX2IMA3_9FLAO</name>
<keyword evidence="3" id="KW-1185">Reference proteome</keyword>
<comment type="caution">
    <text evidence="2">The sequence shown here is derived from an EMBL/GenBank/DDBJ whole genome shotgun (WGS) entry which is preliminary data.</text>
</comment>
<dbReference type="RefSeq" id="WP_123920887.1">
    <property type="nucleotide sequence ID" value="NZ_CP033934.1"/>
</dbReference>
<sequence>MIFDNIKNRLDELSISTGTLPYILKPFKVDGNIKEYIPQRHLKEYTQGIAFFISEFYTRDDFHDYLIHSKEYFNLTNEDKRIDYMLQQLSKFEDGEQFNDWKNKQMYIALGIALFEIKNSRRAYEEVCPANLQLFEESIKIENGTLKEVLLFR</sequence>
<evidence type="ECO:0000313" key="4">
    <source>
        <dbReference type="Proteomes" id="UP000251937"/>
    </source>
</evidence>
<proteinExistence type="predicted"/>